<proteinExistence type="predicted"/>
<dbReference type="AlphaFoldDB" id="D3VM39"/>
<sequence length="107" mass="11700">MFAMLKMQNSNSFFSLIVAIASAHVKQRPLSFSDNSTYDTNTNLYTGHDITSNKAAVNEFVKTGLAVLKIDEFGNAGLELVARPVFLSDFGVVSRKPPKFCQRGVPA</sequence>
<dbReference type="KEGG" id="xne:XNC1_p0123"/>
<keyword evidence="1" id="KW-0614">Plasmid</keyword>
<accession>D3VM39</accession>
<reference evidence="1 2" key="1">
    <citation type="journal article" date="2011" name="PLoS ONE">
        <title>The entomopathogenic bacterial endosymbionts xenorhabdus and photorhabdus: convergent lifestyles from divergent genomes.</title>
        <authorList>
            <person name="Chaston J.M."/>
            <person name="Suen G."/>
            <person name="Tucker S.L."/>
            <person name="Andersen A.W."/>
            <person name="Bhasin A."/>
            <person name="Bode E."/>
            <person name="Bode H.B."/>
            <person name="Brachmann A.O."/>
            <person name="Cowles C.E."/>
            <person name="Cowles K.N."/>
            <person name="Darby C."/>
            <person name="de Leon L."/>
            <person name="Drace K."/>
            <person name="Du Z."/>
            <person name="Givaudan A."/>
            <person name="Herbert Tran E.E."/>
            <person name="Jewell K.A."/>
            <person name="Knack J.J."/>
            <person name="Krasomil-Osterfeld K.C."/>
            <person name="Kukor R."/>
            <person name="Lanois A."/>
            <person name="Latreille P."/>
            <person name="Leimgruber N.K."/>
            <person name="Lipke C.M."/>
            <person name="Liu R."/>
            <person name="Lu X."/>
            <person name="Martens E.C."/>
            <person name="Marri P.R."/>
            <person name="Medigue C."/>
            <person name="Menard M.L."/>
            <person name="Miller N.M."/>
            <person name="Morales-Soto N."/>
            <person name="Norton S."/>
            <person name="Ogier J.C."/>
            <person name="Orchard S.S."/>
            <person name="Park D."/>
            <person name="Park Y."/>
            <person name="Qurollo B.A."/>
            <person name="Sugar D.R."/>
            <person name="Richards G.R."/>
            <person name="Rouy Z."/>
            <person name="Slominski B."/>
            <person name="Slominski K."/>
            <person name="Snyder H."/>
            <person name="Tjaden B.C."/>
            <person name="van der Hoeven R."/>
            <person name="Welch R.D."/>
            <person name="Wheeler C."/>
            <person name="Xiang B."/>
            <person name="Barbazuk B."/>
            <person name="Gaudriault S."/>
            <person name="Goodner B."/>
            <person name="Slater S.C."/>
            <person name="Forst S."/>
            <person name="Goldman B.S."/>
            <person name="Goodrich-Blair H."/>
        </authorList>
    </citation>
    <scope>NUCLEOTIDE SEQUENCE [LARGE SCALE GENOMIC DNA]</scope>
    <source>
        <strain evidence="2">ATCC 19061 / DSM 3370 / CCUG 14189 / LMG 1036 / NCIMB 9965 / AN6</strain>
    </source>
</reference>
<geneLocation type="plasmid" evidence="1 2">
    <name>XNC1_p</name>
</geneLocation>
<organism evidence="1 2">
    <name type="scientific">Xenorhabdus nematophila (strain ATCC 19061 / DSM 3370 / CCUG 14189 / LMG 1036 / NCIMB 9965 / AN6)</name>
    <dbReference type="NCBI Taxonomy" id="406817"/>
    <lineage>
        <taxon>Bacteria</taxon>
        <taxon>Pseudomonadati</taxon>
        <taxon>Pseudomonadota</taxon>
        <taxon>Gammaproteobacteria</taxon>
        <taxon>Enterobacterales</taxon>
        <taxon>Morganellaceae</taxon>
        <taxon>Xenorhabdus</taxon>
    </lineage>
</organism>
<gene>
    <name evidence="1" type="ORF">XNC1_p0123</name>
</gene>
<keyword evidence="2" id="KW-1185">Reference proteome</keyword>
<evidence type="ECO:0000313" key="2">
    <source>
        <dbReference type="Proteomes" id="UP000008075"/>
    </source>
</evidence>
<dbReference type="Proteomes" id="UP000008075">
    <property type="component" value="Plasmid XNC1_p"/>
</dbReference>
<protein>
    <submittedName>
        <fullName evidence="1">Uncharacterized protein</fullName>
    </submittedName>
</protein>
<dbReference type="EMBL" id="FN667743">
    <property type="protein sequence ID" value="CBJ92991.1"/>
    <property type="molecule type" value="Genomic_DNA"/>
</dbReference>
<name>D3VM39_XENNA</name>
<dbReference type="HOGENOM" id="CLU_2249047_0_0_6"/>
<evidence type="ECO:0000313" key="1">
    <source>
        <dbReference type="EMBL" id="CBJ92991.1"/>
    </source>
</evidence>